<gene>
    <name evidence="6" type="ORF">TWF730_007240</name>
</gene>
<feature type="compositionally biased region" description="Basic and acidic residues" evidence="4">
    <location>
        <begin position="8"/>
        <end position="20"/>
    </location>
</feature>
<dbReference type="EMBL" id="JAVHNS010000004">
    <property type="protein sequence ID" value="KAK6357883.1"/>
    <property type="molecule type" value="Genomic_DNA"/>
</dbReference>
<reference evidence="6 7" key="1">
    <citation type="submission" date="2019-10" db="EMBL/GenBank/DDBJ databases">
        <authorList>
            <person name="Palmer J.M."/>
        </authorList>
    </citation>
    <scope>NUCLEOTIDE SEQUENCE [LARGE SCALE GENOMIC DNA]</scope>
    <source>
        <strain evidence="6 7">TWF730</strain>
    </source>
</reference>
<keyword evidence="1" id="KW-0677">Repeat</keyword>
<sequence length="1843" mass="207512">MHNNNNKGRVERERKREMKVFRRRQTLPASDDESDSDSDVSIISAADTQATLIGSIDSDGKATGSVKNTGLDNLWNQALHHLDEKSRSRVIHETKSTGQKPTNTFRLLLDGIQRQQNAVVGSRLAYTRKDGEKVYVRDKMEKVVTWFTKSQLFEFGGVLSEVSIYAAIPWACISTIFTVAEHHMQADRDVIEGVEDVSNMIARYTHYHDVYLQGKDDVTGHDNFDDTIIKERLEEAVVKTFAAVLEFLSQVIRFYKGSEKRRKRILHTFKATSISTMVAECMRSITMGDDLVVKTIAMMDTDYQRKTRAFMDVNFTDLRNVLMSIQAQVDDFKSMMQGDEKKLQGIVTKIMDAIVPKVEPIETLKNWLGGWVIDDTFRDANDVRMENTCRWLLERDEYVKWRQQQEQQKQQQSGETKLLWIYGPPGSGKSILCGTVIKDLKESQPGAHNVAFFFCSARFENTRDPESIVRSWVQQLLHDEFAHREASEYYSKQKTETRASMHDVWELFTRIARKMEDCICVIDGLDECFKVGAATAHKATTNRWLEFLMKLEKHSKGTKARLLLVSRDEPDIRQNLAAWKSHGVSPIQVTELEVKSEYTRSDIQLFALKCVQDAVAYADPPISKDTVIKLSDMAAGKAKGMFLYITLLKNRLEQAVVSGRTEESLCGAVDELGDYDEAYGRILDMIQAYKGERRVRAEAVLRWVLFAARPLQMQELAEALEAAMYTNSGLPQQVQHARGSLVAPEKLTSGYFQQIISLCGSFVVSSEKASTSDLFKTVDFVHFTAKEFLLAPSDPVDAYGREGFHFEDEARHQATLAEICLRYLCSEEFKKPYGKITKKLLDEKKAAFRFLEYATSFVFQHIQNAGRSAIDERGAGIQALLNRFFGNHSENWYLWAYFYEMKAGDGGFDFEDFKPASRMYYCALFGLVDTMKHLQSIGAGGDLDAQTGRYGTPLQAAIENKHEEAVNLLLEWGANPNVTKQQNDNALHAAVKTNASNTVQLLLQHGAKIDDDLLLQALRSNDLDIFHQLWTQIEKSGSRIENKEALLDEVAKEPGVEAFIKLLLKSGTSIFWKAGGVHTALYRAASHGRLENVRLILKEAQRRVCLPALLEEADKMGRTPLWMAAANGSIEVVELLLKYGAEMFVLNTIHRSPMHAAALFGQSQMILYLVSAGFSVNDCDHTRYQPLHLAVQNNHYDAARTLIELGAPINAKNVHGWSSLEEAAFLAADNVEMVKLLLDNGADIESYDSDGISPLNRAVIAGNKEVARELLARGARIDKKNSWGQGVLNECARHGRPEMLKWFVEAGMASEINTLDWTIGKPPLYEAVEQGRPMLVKAFIKHGADVNIKTTDGLWTPLHESVKKGYLEITEMLLNAGADPNAANDDGITCFHCCWRTGSVSLASLLLSHGADVNLKRKDQFTALHYASFEGKSDFAELLIKNGANLEDETREGYSPLHLTILRNHWGVTEMLVKNGADVNHRDRKSWTPLHRAANMGHTHIVETLVATKKVDLEARNDQYTTALGDAVRNNRHEVIKILAKAGADLETTSNDSTWPLVIEAVYRDVKCLETLLACGASIWTKDRYGSLCVHVAAFNGKIEHLELILRNLEVKYPDRKDEYLDTTNKWLNTPLIDACTNNYINCVEALMRYGVNVNTRGQSKRRRPITIAAELKHHELMKQLMKSPQIRFDEEVGTQTALHWTTIKAMPETSKALIKKDRNKSIINHAGTQEGTPLIEAAIHDRPFITQWLIDAGADKEKSCIYGMAPLHHACCRDHPRTIEALIRNGAELDRVDLQGRTPLACAIDREQGNTVKLLLKAGAKLEKVGKGRERVAKLNNWLDGR</sequence>
<feature type="repeat" description="ANK" evidence="3">
    <location>
        <begin position="1386"/>
        <end position="1418"/>
    </location>
</feature>
<dbReference type="PRINTS" id="PR01415">
    <property type="entry name" value="ANKYRIN"/>
</dbReference>
<dbReference type="PROSITE" id="PS50088">
    <property type="entry name" value="ANK_REPEAT"/>
    <property type="match status" value="16"/>
</dbReference>
<feature type="repeat" description="ANK" evidence="3">
    <location>
        <begin position="1182"/>
        <end position="1214"/>
    </location>
</feature>
<comment type="caution">
    <text evidence="6">The sequence shown here is derived from an EMBL/GenBank/DDBJ whole genome shotgun (WGS) entry which is preliminary data.</text>
</comment>
<dbReference type="Gene3D" id="3.40.50.300">
    <property type="entry name" value="P-loop containing nucleotide triphosphate hydrolases"/>
    <property type="match status" value="1"/>
</dbReference>
<dbReference type="PANTHER" id="PTHR24198">
    <property type="entry name" value="ANKYRIN REPEAT AND PROTEIN KINASE DOMAIN-CONTAINING PROTEIN"/>
    <property type="match status" value="1"/>
</dbReference>
<evidence type="ECO:0000313" key="6">
    <source>
        <dbReference type="EMBL" id="KAK6357883.1"/>
    </source>
</evidence>
<feature type="repeat" description="ANK" evidence="3">
    <location>
        <begin position="1215"/>
        <end position="1249"/>
    </location>
</feature>
<evidence type="ECO:0000256" key="1">
    <source>
        <dbReference type="ARBA" id="ARBA00022737"/>
    </source>
</evidence>
<dbReference type="Gene3D" id="1.25.40.20">
    <property type="entry name" value="Ankyrin repeat-containing domain"/>
    <property type="match status" value="4"/>
</dbReference>
<feature type="repeat" description="ANK" evidence="3">
    <location>
        <begin position="1356"/>
        <end position="1385"/>
    </location>
</feature>
<dbReference type="InterPro" id="IPR007111">
    <property type="entry name" value="NACHT_NTPase"/>
</dbReference>
<feature type="repeat" description="ANK" evidence="3">
    <location>
        <begin position="1250"/>
        <end position="1282"/>
    </location>
</feature>
<feature type="domain" description="NACHT" evidence="5">
    <location>
        <begin position="417"/>
        <end position="567"/>
    </location>
</feature>
<dbReference type="Pfam" id="PF00023">
    <property type="entry name" value="Ank"/>
    <property type="match status" value="1"/>
</dbReference>
<dbReference type="PROSITE" id="PS50297">
    <property type="entry name" value="ANK_REP_REGION"/>
    <property type="match status" value="13"/>
</dbReference>
<dbReference type="InterPro" id="IPR054471">
    <property type="entry name" value="GPIID_WHD"/>
</dbReference>
<dbReference type="InterPro" id="IPR002110">
    <property type="entry name" value="Ankyrin_rpt"/>
</dbReference>
<protein>
    <recommendedName>
        <fullName evidence="5">NACHT domain-containing protein</fullName>
    </recommendedName>
</protein>
<dbReference type="PROSITE" id="PS50837">
    <property type="entry name" value="NACHT"/>
    <property type="match status" value="1"/>
</dbReference>
<keyword evidence="7" id="KW-1185">Reference proteome</keyword>
<feature type="repeat" description="ANK" evidence="3">
    <location>
        <begin position="1485"/>
        <end position="1506"/>
    </location>
</feature>
<evidence type="ECO:0000256" key="2">
    <source>
        <dbReference type="ARBA" id="ARBA00023043"/>
    </source>
</evidence>
<feature type="region of interest" description="Disordered" evidence="4">
    <location>
        <begin position="1"/>
        <end position="39"/>
    </location>
</feature>
<dbReference type="Pfam" id="PF22939">
    <property type="entry name" value="WHD_GPIID"/>
    <property type="match status" value="1"/>
</dbReference>
<keyword evidence="2 3" id="KW-0040">ANK repeat</keyword>
<dbReference type="InterPro" id="IPR056884">
    <property type="entry name" value="NPHP3-like_N"/>
</dbReference>
<feature type="repeat" description="ANK" evidence="3">
    <location>
        <begin position="1149"/>
        <end position="1181"/>
    </location>
</feature>
<proteinExistence type="predicted"/>
<evidence type="ECO:0000259" key="5">
    <source>
        <dbReference type="PROSITE" id="PS50837"/>
    </source>
</evidence>
<dbReference type="SUPFAM" id="SSF48403">
    <property type="entry name" value="Ankyrin repeat"/>
    <property type="match status" value="3"/>
</dbReference>
<dbReference type="SMART" id="SM00248">
    <property type="entry name" value="ANK"/>
    <property type="match status" value="25"/>
</dbReference>
<feature type="repeat" description="ANK" evidence="3">
    <location>
        <begin position="1419"/>
        <end position="1451"/>
    </location>
</feature>
<accession>A0AAV9V8D5</accession>
<feature type="repeat" description="ANK" evidence="3">
    <location>
        <begin position="1452"/>
        <end position="1484"/>
    </location>
</feature>
<dbReference type="Proteomes" id="UP001373714">
    <property type="component" value="Unassembled WGS sequence"/>
</dbReference>
<evidence type="ECO:0000256" key="3">
    <source>
        <dbReference type="PROSITE-ProRule" id="PRU00023"/>
    </source>
</evidence>
<dbReference type="Pfam" id="PF24883">
    <property type="entry name" value="NPHP3_N"/>
    <property type="match status" value="1"/>
</dbReference>
<feature type="repeat" description="ANK" evidence="3">
    <location>
        <begin position="949"/>
        <end position="981"/>
    </location>
</feature>
<name>A0AAV9V8D5_9PEZI</name>
<organism evidence="6 7">
    <name type="scientific">Orbilia blumenaviensis</name>
    <dbReference type="NCBI Taxonomy" id="1796055"/>
    <lineage>
        <taxon>Eukaryota</taxon>
        <taxon>Fungi</taxon>
        <taxon>Dikarya</taxon>
        <taxon>Ascomycota</taxon>
        <taxon>Pezizomycotina</taxon>
        <taxon>Orbiliomycetes</taxon>
        <taxon>Orbiliales</taxon>
        <taxon>Orbiliaceae</taxon>
        <taxon>Orbilia</taxon>
    </lineage>
</organism>
<feature type="repeat" description="ANK" evidence="3">
    <location>
        <begin position="1796"/>
        <end position="1828"/>
    </location>
</feature>
<dbReference type="Pfam" id="PF12796">
    <property type="entry name" value="Ank_2"/>
    <property type="match status" value="8"/>
</dbReference>
<dbReference type="InterPro" id="IPR027417">
    <property type="entry name" value="P-loop_NTPase"/>
</dbReference>
<dbReference type="PANTHER" id="PTHR24198:SF165">
    <property type="entry name" value="ANKYRIN REPEAT-CONTAINING PROTEIN-RELATED"/>
    <property type="match status" value="1"/>
</dbReference>
<feature type="repeat" description="ANK" evidence="3">
    <location>
        <begin position="982"/>
        <end position="1010"/>
    </location>
</feature>
<feature type="repeat" description="ANK" evidence="3">
    <location>
        <begin position="1319"/>
        <end position="1351"/>
    </location>
</feature>
<dbReference type="SUPFAM" id="SSF52540">
    <property type="entry name" value="P-loop containing nucleoside triphosphate hydrolases"/>
    <property type="match status" value="1"/>
</dbReference>
<feature type="repeat" description="ANK" evidence="3">
    <location>
        <begin position="1763"/>
        <end position="1795"/>
    </location>
</feature>
<feature type="repeat" description="ANK" evidence="3">
    <location>
        <begin position="1116"/>
        <end position="1148"/>
    </location>
</feature>
<feature type="repeat" description="ANK" evidence="3">
    <location>
        <begin position="1519"/>
        <end position="1551"/>
    </location>
</feature>
<evidence type="ECO:0000313" key="7">
    <source>
        <dbReference type="Proteomes" id="UP001373714"/>
    </source>
</evidence>
<dbReference type="InterPro" id="IPR036770">
    <property type="entry name" value="Ankyrin_rpt-contain_sf"/>
</dbReference>
<evidence type="ECO:0000256" key="4">
    <source>
        <dbReference type="SAM" id="MobiDB-lite"/>
    </source>
</evidence>